<evidence type="ECO:0000313" key="5">
    <source>
        <dbReference type="Proteomes" id="UP001341840"/>
    </source>
</evidence>
<evidence type="ECO:0000256" key="3">
    <source>
        <dbReference type="PROSITE-ProRule" id="PRU00708"/>
    </source>
</evidence>
<reference evidence="4 5" key="1">
    <citation type="journal article" date="2023" name="Plants (Basel)">
        <title>Bridging the Gap: Combining Genomics and Transcriptomics Approaches to Understand Stylosanthes scabra, an Orphan Legume from the Brazilian Caatinga.</title>
        <authorList>
            <person name="Ferreira-Neto J.R.C."/>
            <person name="da Silva M.D."/>
            <person name="Binneck E."/>
            <person name="de Melo N.F."/>
            <person name="da Silva R.H."/>
            <person name="de Melo A.L.T.M."/>
            <person name="Pandolfi V."/>
            <person name="Bustamante F.O."/>
            <person name="Brasileiro-Vidal A.C."/>
            <person name="Benko-Iseppon A.M."/>
        </authorList>
    </citation>
    <scope>NUCLEOTIDE SEQUENCE [LARGE SCALE GENOMIC DNA]</scope>
    <source>
        <tissue evidence="4">Leaves</tissue>
    </source>
</reference>
<dbReference type="Pfam" id="PF01535">
    <property type="entry name" value="PPR"/>
    <property type="match status" value="2"/>
</dbReference>
<sequence length="172" mass="19498">MLFAIILSLVGFAKLEILVELRSISQRCNWVELTALMQPMSILLRDIVVLGMLIQLFLYIMMCSRGFRPCASILDMMVVLLCDNCRVDEAVEFIGNAVCRYDLVPKKKSYEVLIKGLCSEGKMEKALKVQAEMVGIGHHQPNLEIYSAFIDGYTRQGNEVMAEVLRKEMVQT</sequence>
<evidence type="ECO:0000313" key="4">
    <source>
        <dbReference type="EMBL" id="MED6168502.1"/>
    </source>
</evidence>
<protein>
    <recommendedName>
        <fullName evidence="6">Pentatricopeptide repeat-containing protein</fullName>
    </recommendedName>
</protein>
<dbReference type="PROSITE" id="PS51375">
    <property type="entry name" value="PPR"/>
    <property type="match status" value="1"/>
</dbReference>
<evidence type="ECO:0000256" key="2">
    <source>
        <dbReference type="ARBA" id="ARBA00022737"/>
    </source>
</evidence>
<keyword evidence="2" id="KW-0677">Repeat</keyword>
<gene>
    <name evidence="4" type="ORF">PIB30_012229</name>
</gene>
<proteinExistence type="inferred from homology"/>
<organism evidence="4 5">
    <name type="scientific">Stylosanthes scabra</name>
    <dbReference type="NCBI Taxonomy" id="79078"/>
    <lineage>
        <taxon>Eukaryota</taxon>
        <taxon>Viridiplantae</taxon>
        <taxon>Streptophyta</taxon>
        <taxon>Embryophyta</taxon>
        <taxon>Tracheophyta</taxon>
        <taxon>Spermatophyta</taxon>
        <taxon>Magnoliopsida</taxon>
        <taxon>eudicotyledons</taxon>
        <taxon>Gunneridae</taxon>
        <taxon>Pentapetalae</taxon>
        <taxon>rosids</taxon>
        <taxon>fabids</taxon>
        <taxon>Fabales</taxon>
        <taxon>Fabaceae</taxon>
        <taxon>Papilionoideae</taxon>
        <taxon>50 kb inversion clade</taxon>
        <taxon>dalbergioids sensu lato</taxon>
        <taxon>Dalbergieae</taxon>
        <taxon>Pterocarpus clade</taxon>
        <taxon>Stylosanthes</taxon>
    </lineage>
</organism>
<feature type="repeat" description="PPR" evidence="3">
    <location>
        <begin position="106"/>
        <end position="140"/>
    </location>
</feature>
<dbReference type="PANTHER" id="PTHR46128">
    <property type="entry name" value="MITOCHONDRIAL GROUP I INTRON SPLICING FACTOR CCM1"/>
    <property type="match status" value="1"/>
</dbReference>
<dbReference type="Gene3D" id="1.25.40.10">
    <property type="entry name" value="Tetratricopeptide repeat domain"/>
    <property type="match status" value="1"/>
</dbReference>
<evidence type="ECO:0000256" key="1">
    <source>
        <dbReference type="ARBA" id="ARBA00007626"/>
    </source>
</evidence>
<dbReference type="NCBIfam" id="TIGR00756">
    <property type="entry name" value="PPR"/>
    <property type="match status" value="1"/>
</dbReference>
<dbReference type="InterPro" id="IPR011990">
    <property type="entry name" value="TPR-like_helical_dom_sf"/>
</dbReference>
<dbReference type="InterPro" id="IPR002885">
    <property type="entry name" value="PPR_rpt"/>
</dbReference>
<accession>A0ABU6V4C0</accession>
<dbReference type="EMBL" id="JASCZI010151065">
    <property type="protein sequence ID" value="MED6168502.1"/>
    <property type="molecule type" value="Genomic_DNA"/>
</dbReference>
<dbReference type="PANTHER" id="PTHR46128:SF227">
    <property type="entry name" value="PENTACOTRIPEPTIDE-REPEAT REGION OF PRORP DOMAIN-CONTAINING PROTEIN"/>
    <property type="match status" value="1"/>
</dbReference>
<name>A0ABU6V4C0_9FABA</name>
<comment type="similarity">
    <text evidence="1">Belongs to the PPR family. P subfamily.</text>
</comment>
<keyword evidence="5" id="KW-1185">Reference proteome</keyword>
<dbReference type="InterPro" id="IPR050872">
    <property type="entry name" value="PPR_P_subfamily"/>
</dbReference>
<comment type="caution">
    <text evidence="4">The sequence shown here is derived from an EMBL/GenBank/DDBJ whole genome shotgun (WGS) entry which is preliminary data.</text>
</comment>
<dbReference type="Proteomes" id="UP001341840">
    <property type="component" value="Unassembled WGS sequence"/>
</dbReference>
<evidence type="ECO:0008006" key="6">
    <source>
        <dbReference type="Google" id="ProtNLM"/>
    </source>
</evidence>